<gene>
    <name evidence="1" type="ORF">SMTD_LOCUS1865</name>
</gene>
<dbReference type="EMBL" id="UZAL01002275">
    <property type="protein sequence ID" value="VDO82164.1"/>
    <property type="molecule type" value="Genomic_DNA"/>
</dbReference>
<organism evidence="1 2">
    <name type="scientific">Schistosoma mattheei</name>
    <dbReference type="NCBI Taxonomy" id="31246"/>
    <lineage>
        <taxon>Eukaryota</taxon>
        <taxon>Metazoa</taxon>
        <taxon>Spiralia</taxon>
        <taxon>Lophotrochozoa</taxon>
        <taxon>Platyhelminthes</taxon>
        <taxon>Trematoda</taxon>
        <taxon>Digenea</taxon>
        <taxon>Strigeidida</taxon>
        <taxon>Schistosomatoidea</taxon>
        <taxon>Schistosomatidae</taxon>
        <taxon>Schistosoma</taxon>
    </lineage>
</organism>
<evidence type="ECO:0000313" key="1">
    <source>
        <dbReference type="EMBL" id="VDO82164.1"/>
    </source>
</evidence>
<keyword evidence="2" id="KW-1185">Reference proteome</keyword>
<sequence>MLLELEVGVIGDGLAIKFSAAKSGTPVAKSSAIITERGNCGNILVSWSTAERRYNGNTFKSLFPLNIEL</sequence>
<name>A0A183NIC9_9TREM</name>
<dbReference type="Proteomes" id="UP000269396">
    <property type="component" value="Unassembled WGS sequence"/>
</dbReference>
<proteinExistence type="predicted"/>
<reference evidence="1 2" key="1">
    <citation type="submission" date="2018-11" db="EMBL/GenBank/DDBJ databases">
        <authorList>
            <consortium name="Pathogen Informatics"/>
        </authorList>
    </citation>
    <scope>NUCLEOTIDE SEQUENCE [LARGE SCALE GENOMIC DNA]</scope>
    <source>
        <strain>Denwood</strain>
        <strain evidence="2">Zambia</strain>
    </source>
</reference>
<accession>A0A183NIC9</accession>
<dbReference type="AlphaFoldDB" id="A0A183NIC9"/>
<protein>
    <submittedName>
        <fullName evidence="1">Uncharacterized protein</fullName>
    </submittedName>
</protein>
<evidence type="ECO:0000313" key="2">
    <source>
        <dbReference type="Proteomes" id="UP000269396"/>
    </source>
</evidence>